<comment type="pathway">
    <text evidence="1">Phospholipid metabolism; phosphatidylethanolamine biosynthesis; phosphatidylethanolamine from ethanolamine: step 1/3.</text>
</comment>
<evidence type="ECO:0000256" key="2">
    <source>
        <dbReference type="ARBA" id="ARBA00038211"/>
    </source>
</evidence>
<dbReference type="Gene3D" id="3.90.1200.10">
    <property type="match status" value="1"/>
</dbReference>
<evidence type="ECO:0000256" key="3">
    <source>
        <dbReference type="ARBA" id="ARBA00038874"/>
    </source>
</evidence>
<evidence type="ECO:0000313" key="4">
    <source>
        <dbReference type="EMBL" id="CAG8971144.1"/>
    </source>
</evidence>
<dbReference type="Proteomes" id="UP000701801">
    <property type="component" value="Unassembled WGS sequence"/>
</dbReference>
<dbReference type="OrthoDB" id="10267235at2759"/>
<dbReference type="GO" id="GO:0005737">
    <property type="term" value="C:cytoplasm"/>
    <property type="evidence" value="ECO:0007669"/>
    <property type="project" value="TreeGrafter"/>
</dbReference>
<dbReference type="PANTHER" id="PTHR22603">
    <property type="entry name" value="CHOLINE/ETHANOALAMINE KINASE"/>
    <property type="match status" value="1"/>
</dbReference>
<dbReference type="AlphaFoldDB" id="A0A9N9Q0Z3"/>
<dbReference type="Pfam" id="PF01633">
    <property type="entry name" value="Choline_kinase"/>
    <property type="match status" value="1"/>
</dbReference>
<organism evidence="4 5">
    <name type="scientific">Hymenoscyphus albidus</name>
    <dbReference type="NCBI Taxonomy" id="595503"/>
    <lineage>
        <taxon>Eukaryota</taxon>
        <taxon>Fungi</taxon>
        <taxon>Dikarya</taxon>
        <taxon>Ascomycota</taxon>
        <taxon>Pezizomycotina</taxon>
        <taxon>Leotiomycetes</taxon>
        <taxon>Helotiales</taxon>
        <taxon>Helotiaceae</taxon>
        <taxon>Hymenoscyphus</taxon>
    </lineage>
</organism>
<name>A0A9N9Q0Z3_9HELO</name>
<dbReference type="EC" id="2.7.1.82" evidence="3"/>
<protein>
    <recommendedName>
        <fullName evidence="3">ethanolamine kinase</fullName>
        <ecNumber evidence="3">2.7.1.82</ecNumber>
    </recommendedName>
</protein>
<dbReference type="EMBL" id="CAJVRM010000012">
    <property type="protein sequence ID" value="CAG8971144.1"/>
    <property type="molecule type" value="Genomic_DNA"/>
</dbReference>
<evidence type="ECO:0000313" key="5">
    <source>
        <dbReference type="Proteomes" id="UP000701801"/>
    </source>
</evidence>
<dbReference type="SUPFAM" id="SSF56112">
    <property type="entry name" value="Protein kinase-like (PK-like)"/>
    <property type="match status" value="1"/>
</dbReference>
<comment type="similarity">
    <text evidence="2">Belongs to the choline/ethanolamine kinase family.</text>
</comment>
<comment type="caution">
    <text evidence="4">The sequence shown here is derived from an EMBL/GenBank/DDBJ whole genome shotgun (WGS) entry which is preliminary data.</text>
</comment>
<dbReference type="PANTHER" id="PTHR22603:SF66">
    <property type="entry name" value="ETHANOLAMINE KINASE"/>
    <property type="match status" value="1"/>
</dbReference>
<dbReference type="GO" id="GO:0006646">
    <property type="term" value="P:phosphatidylethanolamine biosynthetic process"/>
    <property type="evidence" value="ECO:0007669"/>
    <property type="project" value="TreeGrafter"/>
</dbReference>
<dbReference type="InterPro" id="IPR011009">
    <property type="entry name" value="Kinase-like_dom_sf"/>
</dbReference>
<sequence length="288" mass="32150">MDSTCKKIPFIDHHFQTSSIDTCTRILAPALFPDWAPTNSNLEITKLTEGTTNSASHVSDPYSSHRSRDVDASVLIKVYGSGTDITIDREKELSFHCVLAEHKLAPAPLVRFSNGHAYPFVDGRICSLEELPQKEIGYCVAQEIANWHGYLPKLDPRSPKIQFESVLPSDLLIQPNVWITAQKWLNSIPEASEAEKVTKENLTEEFTYLLQRLHGGGGQEMVFTHGDLLHANIVITDSSKSNGLSVSFIDYEHSTFAPPAFELANHFSEWAGFACNYESLPSRDPRMS</sequence>
<accession>A0A9N9Q0Z3</accession>
<keyword evidence="5" id="KW-1185">Reference proteome</keyword>
<evidence type="ECO:0000256" key="1">
    <source>
        <dbReference type="ARBA" id="ARBA00037883"/>
    </source>
</evidence>
<dbReference type="GO" id="GO:0004305">
    <property type="term" value="F:ethanolamine kinase activity"/>
    <property type="evidence" value="ECO:0007669"/>
    <property type="project" value="UniProtKB-EC"/>
</dbReference>
<gene>
    <name evidence="4" type="ORF">HYALB_00010119</name>
</gene>
<reference evidence="4" key="1">
    <citation type="submission" date="2021-07" db="EMBL/GenBank/DDBJ databases">
        <authorList>
            <person name="Durling M."/>
        </authorList>
    </citation>
    <scope>NUCLEOTIDE SEQUENCE</scope>
</reference>
<proteinExistence type="inferred from homology"/>